<feature type="transmembrane region" description="Helical" evidence="2">
    <location>
        <begin position="12"/>
        <end position="31"/>
    </location>
</feature>
<name>A0AAU7CAZ8_9BACT</name>
<keyword evidence="2" id="KW-1133">Transmembrane helix</keyword>
<dbReference type="Pfam" id="PF01145">
    <property type="entry name" value="Band_7"/>
    <property type="match status" value="1"/>
</dbReference>
<evidence type="ECO:0000256" key="1">
    <source>
        <dbReference type="SAM" id="MobiDB-lite"/>
    </source>
</evidence>
<dbReference type="RefSeq" id="WP_406695157.1">
    <property type="nucleotide sequence ID" value="NZ_CP155447.1"/>
</dbReference>
<sequence length="562" mass="61984">MNPRAYQVPAKWLAAVALIFLVGYLGIWQWTICRVEVPPGSSLLLRYKGPWPFGNMEQVPEGTLVQIDSGGRPLKVGVLESMPGPGRHFYSPLEYEQKLVPDLIIPPGKLGVVLAKFGKPLPAGTYLTDALGYRGIRRRVLTPGRYRMNEYAYDVKLIAVDECVEPNTRVKRREGDPTLIPPGYVGVVTNKIADPRIKQAQGIQKEVLQPGIYFLNPVEKRIDIISVGYAETSLTVEAADSTTEIATPNVVDRRGKLAIKEQLYALGKGIEFPSNDGFLIHLDFTAIWGITPEQAPEVVRQFGMHGDVEQKVILPQIGSICRLHGSKRGAVDLLVGDTREAFQNETSGELERVLASKGISLLFGLTRHIYVPAQVREPIQRAKIADELTRTRDQEQLTAKTEADLTEAKAKVMLEERRTMALTTKLVAEVEAEGEKQAKEIEATTEKLIAETDAKTAGFAAQTTTTLGQAAARSVELVREAEADRFRQYVKALGSPDAYNRYVFAEGLSDNLRLGVFYAGPGTFWTDLKGFEQTLLGKLASESSPQKTPDRPKISPMTGPSR</sequence>
<evidence type="ECO:0000313" key="4">
    <source>
        <dbReference type="EMBL" id="XBH02414.1"/>
    </source>
</evidence>
<dbReference type="InterPro" id="IPR001107">
    <property type="entry name" value="Band_7"/>
</dbReference>
<dbReference type="AlphaFoldDB" id="A0AAU7CAZ8"/>
<protein>
    <submittedName>
        <fullName evidence="4">SPFH domain-containing protein</fullName>
    </submittedName>
</protein>
<evidence type="ECO:0000256" key="2">
    <source>
        <dbReference type="SAM" id="Phobius"/>
    </source>
</evidence>
<reference evidence="4" key="1">
    <citation type="submission" date="2024-05" db="EMBL/GenBank/DDBJ databases">
        <title>Planctomycetes of the genus Singulisphaera possess chitinolytic capabilities.</title>
        <authorList>
            <person name="Ivanova A."/>
        </authorList>
    </citation>
    <scope>NUCLEOTIDE SEQUENCE</scope>
    <source>
        <strain evidence="4">Ch08T</strain>
    </source>
</reference>
<organism evidence="4">
    <name type="scientific">Singulisphaera sp. Ch08</name>
    <dbReference type="NCBI Taxonomy" id="3120278"/>
    <lineage>
        <taxon>Bacteria</taxon>
        <taxon>Pseudomonadati</taxon>
        <taxon>Planctomycetota</taxon>
        <taxon>Planctomycetia</taxon>
        <taxon>Isosphaerales</taxon>
        <taxon>Isosphaeraceae</taxon>
        <taxon>Singulisphaera</taxon>
    </lineage>
</organism>
<proteinExistence type="predicted"/>
<dbReference type="EMBL" id="CP155447">
    <property type="protein sequence ID" value="XBH02414.1"/>
    <property type="molecule type" value="Genomic_DNA"/>
</dbReference>
<gene>
    <name evidence="4" type="ORF">V5E97_29385</name>
</gene>
<keyword evidence="2" id="KW-0812">Transmembrane</keyword>
<feature type="domain" description="Band 7" evidence="3">
    <location>
        <begin position="180"/>
        <end position="403"/>
    </location>
</feature>
<accession>A0AAU7CAZ8</accession>
<evidence type="ECO:0000259" key="3">
    <source>
        <dbReference type="Pfam" id="PF01145"/>
    </source>
</evidence>
<feature type="region of interest" description="Disordered" evidence="1">
    <location>
        <begin position="539"/>
        <end position="562"/>
    </location>
</feature>
<keyword evidence="2" id="KW-0472">Membrane</keyword>